<evidence type="ECO:0000256" key="6">
    <source>
        <dbReference type="RuleBase" id="RU000492"/>
    </source>
</evidence>
<keyword evidence="4 6" id="KW-0067">ATP-binding</keyword>
<dbReference type="AlphaFoldDB" id="A0A7J6LEF3"/>
<evidence type="ECO:0000256" key="2">
    <source>
        <dbReference type="ARBA" id="ARBA00022801"/>
    </source>
</evidence>
<reference evidence="11 12" key="1">
    <citation type="submission" date="2020-04" db="EMBL/GenBank/DDBJ databases">
        <title>Perkinsus olseni comparative genomics.</title>
        <authorList>
            <person name="Bogema D.R."/>
        </authorList>
    </citation>
    <scope>NUCLEOTIDE SEQUENCE [LARGE SCALE GENOMIC DNA]</scope>
    <source>
        <strain evidence="11">ATCC PRA-179</strain>
    </source>
</reference>
<dbReference type="Pfam" id="PF00270">
    <property type="entry name" value="DEAD"/>
    <property type="match status" value="1"/>
</dbReference>
<feature type="domain" description="Helicase ATP-binding" evidence="9">
    <location>
        <begin position="171"/>
        <end position="386"/>
    </location>
</feature>
<comment type="catalytic activity">
    <reaction evidence="7">
        <text>ATP + H2O = ADP + phosphate + H(+)</text>
        <dbReference type="Rhea" id="RHEA:13065"/>
        <dbReference type="ChEBI" id="CHEBI:15377"/>
        <dbReference type="ChEBI" id="CHEBI:15378"/>
        <dbReference type="ChEBI" id="CHEBI:30616"/>
        <dbReference type="ChEBI" id="CHEBI:43474"/>
        <dbReference type="ChEBI" id="CHEBI:456216"/>
        <dbReference type="EC" id="3.6.4.13"/>
    </reaction>
</comment>
<dbReference type="GO" id="GO:0016787">
    <property type="term" value="F:hydrolase activity"/>
    <property type="evidence" value="ECO:0007669"/>
    <property type="project" value="UniProtKB-KW"/>
</dbReference>
<proteinExistence type="inferred from homology"/>
<evidence type="ECO:0000259" key="9">
    <source>
        <dbReference type="PROSITE" id="PS51192"/>
    </source>
</evidence>
<feature type="compositionally biased region" description="Basic residues" evidence="8">
    <location>
        <begin position="102"/>
        <end position="112"/>
    </location>
</feature>
<dbReference type="PANTHER" id="PTHR24031">
    <property type="entry name" value="RNA HELICASE"/>
    <property type="match status" value="1"/>
</dbReference>
<name>A0A7J6LEF3_PEROL</name>
<keyword evidence="1 6" id="KW-0547">Nucleotide-binding</keyword>
<protein>
    <recommendedName>
        <fullName evidence="7">ATP-dependent RNA helicase</fullName>
        <ecNumber evidence="7">3.6.4.13</ecNumber>
    </recommendedName>
</protein>
<evidence type="ECO:0000256" key="4">
    <source>
        <dbReference type="ARBA" id="ARBA00022840"/>
    </source>
</evidence>
<evidence type="ECO:0000256" key="3">
    <source>
        <dbReference type="ARBA" id="ARBA00022806"/>
    </source>
</evidence>
<comment type="similarity">
    <text evidence="6">Belongs to the DEAD box helicase family.</text>
</comment>
<dbReference type="Proteomes" id="UP000570595">
    <property type="component" value="Unassembled WGS sequence"/>
</dbReference>
<feature type="compositionally biased region" description="Basic and acidic residues" evidence="8">
    <location>
        <begin position="695"/>
        <end position="708"/>
    </location>
</feature>
<dbReference type="SMART" id="SM00487">
    <property type="entry name" value="DEXDc"/>
    <property type="match status" value="1"/>
</dbReference>
<dbReference type="SUPFAM" id="SSF52540">
    <property type="entry name" value="P-loop containing nucleoside triphosphate hydrolases"/>
    <property type="match status" value="1"/>
</dbReference>
<feature type="compositionally biased region" description="Basic residues" evidence="8">
    <location>
        <begin position="1"/>
        <end position="21"/>
    </location>
</feature>
<dbReference type="PROSITE" id="PS51192">
    <property type="entry name" value="HELICASE_ATP_BIND_1"/>
    <property type="match status" value="1"/>
</dbReference>
<feature type="region of interest" description="Disordered" evidence="8">
    <location>
        <begin position="1"/>
        <end position="24"/>
    </location>
</feature>
<gene>
    <name evidence="11" type="primary">MAK5</name>
    <name evidence="11" type="ORF">FOZ61_006178</name>
</gene>
<sequence length="726" mass="80237">MSLLRRLKRRPSSSGARRSKKTGQAWMPLAVEELEGGAAGQLLGVEVLEPSNDEYDKLIHALKPTATPPTDEEGTQGAIKGILKRKLPEDQTEGDDDITTDRRKKKKNKKLQQQHTTPAPATYVPTDGIEDLNGMNEWKAISSLLPDQVLMGLKGLGFTTPTSIQRYSIPPALLPLGKDVLAAAETGSGKTLAYGIPLFTNILYMQTSSSAAVDDNNSDGRRKLDALIVVPTRELAMQVHSHLLKAGRYIPHLLIAPMVGGMSIQKQHRLINKVPNIIVATPGRLAALLGCATIKSSADVLDRADTEIQASDKLKKELLPQLRTIVLDEADRLVADEGHFKDLSRVLDAVYTTTQANKIQHLVFSATLATESSHITGIVSKREKKRIERSRKVAGDKITRLLSKLRLRGENHREVIDLTKEGNVVVPSNKTSSSSSSSSSTTLLPDTLTFEEIRVSVDKDREAALVYYLHKRFGPGHDDNEHASTKHGAGGKIIMFVNSISYVYRLSSILSLATPDKVNVCGMHSDLKQKDRLKKLEKFRNSRCGVLVTTDLAARGLDLPDVDTVIHVNCPRVLELFIHRSGRTARAGRKGNCIIIRTPCEDGAWRRTLEAVNVTAKDIIVNSRDISFIKHLLLVVNDYEGAQHREQRDNKEKAWMRKMAQDADLPLSDIDDDNANDDDDEDEFQGLGRRGSTKGSDKRSKQLSEIKDLLATPLPSLRRGNIRSKR</sequence>
<accession>A0A7J6LEF3</accession>
<dbReference type="InterPro" id="IPR011545">
    <property type="entry name" value="DEAD/DEAH_box_helicase_dom"/>
</dbReference>
<organism evidence="11 12">
    <name type="scientific">Perkinsus olseni</name>
    <name type="common">Perkinsus atlanticus</name>
    <dbReference type="NCBI Taxonomy" id="32597"/>
    <lineage>
        <taxon>Eukaryota</taxon>
        <taxon>Sar</taxon>
        <taxon>Alveolata</taxon>
        <taxon>Perkinsozoa</taxon>
        <taxon>Perkinsea</taxon>
        <taxon>Perkinsida</taxon>
        <taxon>Perkinsidae</taxon>
        <taxon>Perkinsus</taxon>
    </lineage>
</organism>
<dbReference type="Pfam" id="PF00271">
    <property type="entry name" value="Helicase_C"/>
    <property type="match status" value="1"/>
</dbReference>
<dbReference type="EMBL" id="JABAHT010000348">
    <property type="protein sequence ID" value="KAF4657573.1"/>
    <property type="molecule type" value="Genomic_DNA"/>
</dbReference>
<dbReference type="SMART" id="SM00490">
    <property type="entry name" value="HELICc"/>
    <property type="match status" value="1"/>
</dbReference>
<dbReference type="GO" id="GO:0003724">
    <property type="term" value="F:RNA helicase activity"/>
    <property type="evidence" value="ECO:0007669"/>
    <property type="project" value="UniProtKB-EC"/>
</dbReference>
<keyword evidence="3 6" id="KW-0347">Helicase</keyword>
<feature type="domain" description="Helicase C-terminal" evidence="10">
    <location>
        <begin position="461"/>
        <end position="627"/>
    </location>
</feature>
<dbReference type="EC" id="3.6.4.13" evidence="7"/>
<comment type="caution">
    <text evidence="11">The sequence shown here is derived from an EMBL/GenBank/DDBJ whole genome shotgun (WGS) entry which is preliminary data.</text>
</comment>
<dbReference type="CDD" id="cd18787">
    <property type="entry name" value="SF2_C_DEAD"/>
    <property type="match status" value="1"/>
</dbReference>
<dbReference type="InterPro" id="IPR000629">
    <property type="entry name" value="RNA-helicase_DEAD-box_CS"/>
</dbReference>
<keyword evidence="5 7" id="KW-0694">RNA-binding</keyword>
<evidence type="ECO:0000256" key="1">
    <source>
        <dbReference type="ARBA" id="ARBA00022741"/>
    </source>
</evidence>
<evidence type="ECO:0000256" key="7">
    <source>
        <dbReference type="RuleBase" id="RU365068"/>
    </source>
</evidence>
<dbReference type="InterPro" id="IPR001650">
    <property type="entry name" value="Helicase_C-like"/>
</dbReference>
<feature type="compositionally biased region" description="Acidic residues" evidence="8">
    <location>
        <begin position="669"/>
        <end position="684"/>
    </location>
</feature>
<evidence type="ECO:0000313" key="11">
    <source>
        <dbReference type="EMBL" id="KAF4657573.1"/>
    </source>
</evidence>
<evidence type="ECO:0000256" key="5">
    <source>
        <dbReference type="ARBA" id="ARBA00022884"/>
    </source>
</evidence>
<dbReference type="Gene3D" id="3.40.50.300">
    <property type="entry name" value="P-loop containing nucleotide triphosphate hydrolases"/>
    <property type="match status" value="2"/>
</dbReference>
<dbReference type="InterPro" id="IPR027417">
    <property type="entry name" value="P-loop_NTPase"/>
</dbReference>
<evidence type="ECO:0000313" key="12">
    <source>
        <dbReference type="Proteomes" id="UP000570595"/>
    </source>
</evidence>
<feature type="region of interest" description="Disordered" evidence="8">
    <location>
        <begin position="82"/>
        <end position="128"/>
    </location>
</feature>
<comment type="function">
    <text evidence="7">RNA helicase.</text>
</comment>
<keyword evidence="2 6" id="KW-0378">Hydrolase</keyword>
<dbReference type="PROSITE" id="PS51194">
    <property type="entry name" value="HELICASE_CTER"/>
    <property type="match status" value="1"/>
</dbReference>
<feature type="region of interest" description="Disordered" evidence="8">
    <location>
        <begin position="666"/>
        <end position="726"/>
    </location>
</feature>
<dbReference type="OrthoDB" id="4310724at2759"/>
<dbReference type="GO" id="GO:0003723">
    <property type="term" value="F:RNA binding"/>
    <property type="evidence" value="ECO:0007669"/>
    <property type="project" value="UniProtKB-UniRule"/>
</dbReference>
<comment type="domain">
    <text evidence="7">The Q motif is unique to and characteristic of the DEAD box family of RNA helicases and controls ATP binding and hydrolysis.</text>
</comment>
<dbReference type="PROSITE" id="PS00039">
    <property type="entry name" value="DEAD_ATP_HELICASE"/>
    <property type="match status" value="1"/>
</dbReference>
<dbReference type="InterPro" id="IPR014001">
    <property type="entry name" value="Helicase_ATP-bd"/>
</dbReference>
<evidence type="ECO:0000259" key="10">
    <source>
        <dbReference type="PROSITE" id="PS51194"/>
    </source>
</evidence>
<dbReference type="GO" id="GO:0005524">
    <property type="term" value="F:ATP binding"/>
    <property type="evidence" value="ECO:0007669"/>
    <property type="project" value="UniProtKB-UniRule"/>
</dbReference>
<evidence type="ECO:0000256" key="8">
    <source>
        <dbReference type="SAM" id="MobiDB-lite"/>
    </source>
</evidence>